<dbReference type="Proteomes" id="UP000509510">
    <property type="component" value="Chromosome I"/>
</dbReference>
<evidence type="ECO:0008006" key="3">
    <source>
        <dbReference type="Google" id="ProtNLM"/>
    </source>
</evidence>
<dbReference type="GeneID" id="55989570"/>
<dbReference type="AlphaFoldDB" id="A0A7H8QM15"/>
<gene>
    <name evidence="1" type="ORF">TRUGW13939_02060</name>
</gene>
<organism evidence="1 2">
    <name type="scientific">Talaromyces rugulosus</name>
    <name type="common">Penicillium rugulosum</name>
    <dbReference type="NCBI Taxonomy" id="121627"/>
    <lineage>
        <taxon>Eukaryota</taxon>
        <taxon>Fungi</taxon>
        <taxon>Dikarya</taxon>
        <taxon>Ascomycota</taxon>
        <taxon>Pezizomycotina</taxon>
        <taxon>Eurotiomycetes</taxon>
        <taxon>Eurotiomycetidae</taxon>
        <taxon>Eurotiales</taxon>
        <taxon>Trichocomaceae</taxon>
        <taxon>Talaromyces</taxon>
        <taxon>Talaromyces sect. Islandici</taxon>
    </lineage>
</organism>
<dbReference type="KEGG" id="trg:TRUGW13939_02060"/>
<sequence>MILSIGLNIDKINDLNLSPRDRSTGLRDRESINLWWSAAIFERVILCDIPGCKQAPILRFPGPEAALPPDLSPEEGHSESIHFPSRPTLSELEAKNISGFGRQIQVTHLLDHLLSILINPVTNKQHHIAILQSLDQRIQMFMAVLICDCDHEWRYYCGAIGIATRSLFLLHEHIQTLHPSSDIKWLQKCSVAGLGFVTKVMVDVAHDHLERVTPTNAGALPLLCAYNLHAAIKQIKFEQIQKKANNDKDHNADLNSLLALDNICYQRWCKRP</sequence>
<proteinExistence type="predicted"/>
<accession>A0A7H8QM15</accession>
<dbReference type="EMBL" id="CP055898">
    <property type="protein sequence ID" value="QKX54970.1"/>
    <property type="molecule type" value="Genomic_DNA"/>
</dbReference>
<reference evidence="2" key="1">
    <citation type="submission" date="2020-06" db="EMBL/GenBank/DDBJ databases">
        <title>A chromosome-scale genome assembly of Talaromyces rugulosus W13939.</title>
        <authorList>
            <person name="Wang B."/>
            <person name="Guo L."/>
            <person name="Ye K."/>
            <person name="Wang L."/>
        </authorList>
    </citation>
    <scope>NUCLEOTIDE SEQUENCE [LARGE SCALE GENOMIC DNA]</scope>
    <source>
        <strain evidence="2">W13939</strain>
    </source>
</reference>
<evidence type="ECO:0000313" key="1">
    <source>
        <dbReference type="EMBL" id="QKX54970.1"/>
    </source>
</evidence>
<keyword evidence="2" id="KW-1185">Reference proteome</keyword>
<name>A0A7H8QM15_TALRU</name>
<evidence type="ECO:0000313" key="2">
    <source>
        <dbReference type="Proteomes" id="UP000509510"/>
    </source>
</evidence>
<dbReference type="OrthoDB" id="4226267at2759"/>
<dbReference type="RefSeq" id="XP_035341149.1">
    <property type="nucleotide sequence ID" value="XM_035485256.1"/>
</dbReference>
<protein>
    <recommendedName>
        <fullName evidence="3">Transcription factor domain-containing protein</fullName>
    </recommendedName>
</protein>